<dbReference type="CDD" id="cd02440">
    <property type="entry name" value="AdoMet_MTases"/>
    <property type="match status" value="1"/>
</dbReference>
<organism evidence="2 3">
    <name type="scientific">Reticulibacter mediterranei</name>
    <dbReference type="NCBI Taxonomy" id="2778369"/>
    <lineage>
        <taxon>Bacteria</taxon>
        <taxon>Bacillati</taxon>
        <taxon>Chloroflexota</taxon>
        <taxon>Ktedonobacteria</taxon>
        <taxon>Ktedonobacterales</taxon>
        <taxon>Reticulibacteraceae</taxon>
        <taxon>Reticulibacter</taxon>
    </lineage>
</organism>
<keyword evidence="3" id="KW-1185">Reference proteome</keyword>
<dbReference type="Pfam" id="PF13649">
    <property type="entry name" value="Methyltransf_25"/>
    <property type="match status" value="1"/>
</dbReference>
<reference evidence="2" key="1">
    <citation type="submission" date="2020-10" db="EMBL/GenBank/DDBJ databases">
        <title>Taxonomic study of unclassified bacteria belonging to the class Ktedonobacteria.</title>
        <authorList>
            <person name="Yabe S."/>
            <person name="Wang C.M."/>
            <person name="Zheng Y."/>
            <person name="Sakai Y."/>
            <person name="Cavaletti L."/>
            <person name="Monciardini P."/>
            <person name="Donadio S."/>
        </authorList>
    </citation>
    <scope>NUCLEOTIDE SEQUENCE</scope>
    <source>
        <strain evidence="2">ID150040</strain>
    </source>
</reference>
<proteinExistence type="predicted"/>
<dbReference type="InterPro" id="IPR041698">
    <property type="entry name" value="Methyltransf_25"/>
</dbReference>
<feature type="domain" description="Methyltransferase" evidence="1">
    <location>
        <begin position="57"/>
        <end position="156"/>
    </location>
</feature>
<evidence type="ECO:0000259" key="1">
    <source>
        <dbReference type="Pfam" id="PF13649"/>
    </source>
</evidence>
<dbReference type="AlphaFoldDB" id="A0A8J3N6W1"/>
<gene>
    <name evidence="2" type="ORF">KSF_079030</name>
</gene>
<sequence>MPTPIDPRGKDNPSTYFVQSQHDEAEMIRLLLQDQFITAGMDGVLAGLERPETFQRVLDVACGPGGWVLETAVHYPTMQITGIDISWRMIEYARAQTQARRLSRQVDFQVMDAMRPLEFADDTFDLVNMRFASSFLHLNEWSSILRDLLRVARPGGTVRVTESGSDQTGGPTSSSPTYERMLGMLLCAGEKAGYSDNPRRWGVAHRLDELLTEAGCQQVQMRPYHLEFVAGTAAGESIYQDAMYMFQNTRPLIDKWDCGSPDYQDLYQQMLVEMQLPGFHVFWNLSSAWGTKATD</sequence>
<accession>A0A8J3N6W1</accession>
<comment type="caution">
    <text evidence="2">The sequence shown here is derived from an EMBL/GenBank/DDBJ whole genome shotgun (WGS) entry which is preliminary data.</text>
</comment>
<dbReference type="EMBL" id="BNJK01000002">
    <property type="protein sequence ID" value="GHO97855.1"/>
    <property type="molecule type" value="Genomic_DNA"/>
</dbReference>
<protein>
    <recommendedName>
        <fullName evidence="1">Methyltransferase domain-containing protein</fullName>
    </recommendedName>
</protein>
<dbReference type="RefSeq" id="WP_220208632.1">
    <property type="nucleotide sequence ID" value="NZ_BNJK01000002.1"/>
</dbReference>
<evidence type="ECO:0000313" key="2">
    <source>
        <dbReference type="EMBL" id="GHO97855.1"/>
    </source>
</evidence>
<name>A0A8J3N6W1_9CHLR</name>
<evidence type="ECO:0000313" key="3">
    <source>
        <dbReference type="Proteomes" id="UP000597444"/>
    </source>
</evidence>
<dbReference type="Proteomes" id="UP000597444">
    <property type="component" value="Unassembled WGS sequence"/>
</dbReference>
<dbReference type="PANTHER" id="PTHR43591">
    <property type="entry name" value="METHYLTRANSFERASE"/>
    <property type="match status" value="1"/>
</dbReference>
<dbReference type="Gene3D" id="3.40.50.150">
    <property type="entry name" value="Vaccinia Virus protein VP39"/>
    <property type="match status" value="1"/>
</dbReference>
<dbReference type="InterPro" id="IPR029063">
    <property type="entry name" value="SAM-dependent_MTases_sf"/>
</dbReference>
<dbReference type="SUPFAM" id="SSF53335">
    <property type="entry name" value="S-adenosyl-L-methionine-dependent methyltransferases"/>
    <property type="match status" value="1"/>
</dbReference>